<sequence length="154" mass="16723">MENQGSRFRRAPSSLVLRVATTALPESHMVCGEEFRIKILKFQYFGEPTARFSETGPDETRFGTQIVGDFGETTTAVVTWQNDLRQQGSVMQENSSMAHGLAVPPAIDVWGDGGSLGASWAPVGGWWWGARTVVACSEVLRMVAADGNNEDATI</sequence>
<accession>Q2R1B4</accession>
<evidence type="ECO:0000313" key="1">
    <source>
        <dbReference type="EMBL" id="ABA94792.1"/>
    </source>
</evidence>
<dbReference type="EMBL" id="DP000010">
    <property type="protein sequence ID" value="ABA94792.1"/>
    <property type="molecule type" value="Genomic_DNA"/>
</dbReference>
<reference evidence="1" key="3">
    <citation type="submission" date="2006-01" db="EMBL/GenBank/DDBJ databases">
        <authorList>
            <person name="Buell R."/>
        </authorList>
    </citation>
    <scope>NUCLEOTIDE SEQUENCE</scope>
</reference>
<name>Q2R1B4_ORYSJ</name>
<reference evidence="1" key="2">
    <citation type="submission" date="2005-04" db="EMBL/GenBank/DDBJ databases">
        <authorList>
            <person name="Buell C.R."/>
            <person name="Wing R.A."/>
            <person name="McCombie W.A."/>
            <person name="Ouyang S."/>
        </authorList>
    </citation>
    <scope>NUCLEOTIDE SEQUENCE</scope>
</reference>
<organism evidence="1">
    <name type="scientific">Oryza sativa subsp. japonica</name>
    <name type="common">Rice</name>
    <dbReference type="NCBI Taxonomy" id="39947"/>
    <lineage>
        <taxon>Eukaryota</taxon>
        <taxon>Viridiplantae</taxon>
        <taxon>Streptophyta</taxon>
        <taxon>Embryophyta</taxon>
        <taxon>Tracheophyta</taxon>
        <taxon>Spermatophyta</taxon>
        <taxon>Magnoliopsida</taxon>
        <taxon>Liliopsida</taxon>
        <taxon>Poales</taxon>
        <taxon>Poaceae</taxon>
        <taxon>BOP clade</taxon>
        <taxon>Oryzoideae</taxon>
        <taxon>Oryzeae</taxon>
        <taxon>Oryzinae</taxon>
        <taxon>Oryza</taxon>
        <taxon>Oryza sativa</taxon>
    </lineage>
</organism>
<reference evidence="1" key="1">
    <citation type="journal article" date="2005" name="BMC Biol.">
        <title>The sequence of rice chromosomes 11 and 12, rich in disease resistance genes and recent gene duplications.</title>
        <authorList>
            <consortium name="The rice chromosomes 11 and 12 sequencing consortia"/>
        </authorList>
    </citation>
    <scope>NUCLEOTIDE SEQUENCE [LARGE SCALE GENOMIC DNA]</scope>
</reference>
<protein>
    <submittedName>
        <fullName evidence="1">Uncharacterized protein</fullName>
    </submittedName>
</protein>
<dbReference type="AlphaFoldDB" id="Q2R1B4"/>
<gene>
    <name evidence="1" type="ordered locus">LOC_Os11g39740</name>
</gene>
<proteinExistence type="predicted"/>